<proteinExistence type="predicted"/>
<dbReference type="GO" id="GO:0016787">
    <property type="term" value="F:hydrolase activity"/>
    <property type="evidence" value="ECO:0007669"/>
    <property type="project" value="UniProtKB-KW"/>
</dbReference>
<feature type="compositionally biased region" description="Basic and acidic residues" evidence="1">
    <location>
        <begin position="89"/>
        <end position="101"/>
    </location>
</feature>
<dbReference type="AlphaFoldDB" id="A0A7V8FX44"/>
<protein>
    <submittedName>
        <fullName evidence="2">Putative metallo-hydrolase YycJ</fullName>
    </submittedName>
</protein>
<gene>
    <name evidence="2" type="primary">yycJ_2</name>
    <name evidence="2" type="ORF">GAK35_01989</name>
</gene>
<dbReference type="PANTHER" id="PTHR47619:SF1">
    <property type="entry name" value="EXODEOXYRIBONUCLEASE WALJ"/>
    <property type="match status" value="1"/>
</dbReference>
<dbReference type="SUPFAM" id="SSF56281">
    <property type="entry name" value="Metallo-hydrolase/oxidoreductase"/>
    <property type="match status" value="1"/>
</dbReference>
<accession>A0A7V8FX44</accession>
<dbReference type="InterPro" id="IPR036866">
    <property type="entry name" value="RibonucZ/Hydroxyglut_hydro"/>
</dbReference>
<organism evidence="2 3">
    <name type="scientific">Herbaspirillum frisingense</name>
    <dbReference type="NCBI Taxonomy" id="92645"/>
    <lineage>
        <taxon>Bacteria</taxon>
        <taxon>Pseudomonadati</taxon>
        <taxon>Pseudomonadota</taxon>
        <taxon>Betaproteobacteria</taxon>
        <taxon>Burkholderiales</taxon>
        <taxon>Oxalobacteraceae</taxon>
        <taxon>Herbaspirillum</taxon>
    </lineage>
</organism>
<evidence type="ECO:0000313" key="2">
    <source>
        <dbReference type="EMBL" id="KAF1043936.1"/>
    </source>
</evidence>
<dbReference type="InterPro" id="IPR052533">
    <property type="entry name" value="WalJ/YycJ-like"/>
</dbReference>
<dbReference type="PANTHER" id="PTHR47619">
    <property type="entry name" value="METALLO-HYDROLASE YYCJ-RELATED"/>
    <property type="match status" value="1"/>
</dbReference>
<feature type="region of interest" description="Disordered" evidence="1">
    <location>
        <begin position="67"/>
        <end position="101"/>
    </location>
</feature>
<evidence type="ECO:0000256" key="1">
    <source>
        <dbReference type="SAM" id="MobiDB-lite"/>
    </source>
</evidence>
<name>A0A7V8FX44_9BURK</name>
<dbReference type="Proteomes" id="UP000462435">
    <property type="component" value="Unassembled WGS sequence"/>
</dbReference>
<dbReference type="EMBL" id="WNDX01000051">
    <property type="protein sequence ID" value="KAF1043936.1"/>
    <property type="molecule type" value="Genomic_DNA"/>
</dbReference>
<comment type="caution">
    <text evidence="2">The sequence shown here is derived from an EMBL/GenBank/DDBJ whole genome shotgun (WGS) entry which is preliminary data.</text>
</comment>
<reference evidence="3" key="1">
    <citation type="journal article" date="2020" name="MBio">
        <title>Horizontal gene transfer to a defensive symbiont with a reduced genome amongst a multipartite beetle microbiome.</title>
        <authorList>
            <person name="Waterworth S.C."/>
            <person name="Florez L.V."/>
            <person name="Rees E.R."/>
            <person name="Hertweck C."/>
            <person name="Kaltenpoth M."/>
            <person name="Kwan J.C."/>
        </authorList>
    </citation>
    <scope>NUCLEOTIDE SEQUENCE [LARGE SCALE GENOMIC DNA]</scope>
</reference>
<dbReference type="Gene3D" id="3.60.15.10">
    <property type="entry name" value="Ribonuclease Z/Hydroxyacylglutathione hydrolase-like"/>
    <property type="match status" value="1"/>
</dbReference>
<sequence>MHLVQALGACDALLLECNHDREMLDKSPYPAFLKRRIGGAYGHLANDASAEILRLLDKSRLKQVVGAHLSQQNNTPELARARRARKRHGCDLRRHRDRLPG</sequence>
<evidence type="ECO:0000313" key="3">
    <source>
        <dbReference type="Proteomes" id="UP000462435"/>
    </source>
</evidence>
<keyword evidence="2" id="KW-0378">Hydrolase</keyword>